<accession>A0A7N9DDB8</accession>
<name>A0A7N9DDB8_MACFA</name>
<evidence type="ECO:0000313" key="2">
    <source>
        <dbReference type="Proteomes" id="UP000233100"/>
    </source>
</evidence>
<dbReference type="Proteomes" id="UP000233100">
    <property type="component" value="Chromosome 11"/>
</dbReference>
<dbReference type="AlphaFoldDB" id="A0A7N9DDB8"/>
<reference evidence="1" key="3">
    <citation type="submission" date="2025-09" db="UniProtKB">
        <authorList>
            <consortium name="Ensembl"/>
        </authorList>
    </citation>
    <scope>IDENTIFICATION</scope>
</reference>
<dbReference type="Ensembl" id="ENSMFAT00000093687.1">
    <property type="protein sequence ID" value="ENSMFAP00000061023.1"/>
    <property type="gene ID" value="ENSMFAG00000057090.1"/>
</dbReference>
<evidence type="ECO:0000313" key="1">
    <source>
        <dbReference type="Ensembl" id="ENSMFAP00000061023.1"/>
    </source>
</evidence>
<reference evidence="1 2" key="1">
    <citation type="submission" date="2013-03" db="EMBL/GenBank/DDBJ databases">
        <authorList>
            <person name="Warren W."/>
            <person name="Wilson R.K."/>
        </authorList>
    </citation>
    <scope>NUCLEOTIDE SEQUENCE</scope>
</reference>
<dbReference type="GeneTree" id="ENSGT00980000202068"/>
<organism evidence="1 2">
    <name type="scientific">Macaca fascicularis</name>
    <name type="common">Crab-eating macaque</name>
    <name type="synonym">Cynomolgus monkey</name>
    <dbReference type="NCBI Taxonomy" id="9541"/>
    <lineage>
        <taxon>Eukaryota</taxon>
        <taxon>Metazoa</taxon>
        <taxon>Chordata</taxon>
        <taxon>Craniata</taxon>
        <taxon>Vertebrata</taxon>
        <taxon>Euteleostomi</taxon>
        <taxon>Mammalia</taxon>
        <taxon>Eutheria</taxon>
        <taxon>Euarchontoglires</taxon>
        <taxon>Primates</taxon>
        <taxon>Haplorrhini</taxon>
        <taxon>Catarrhini</taxon>
        <taxon>Cercopithecidae</taxon>
        <taxon>Cercopithecinae</taxon>
        <taxon>Macaca</taxon>
    </lineage>
</organism>
<sequence length="152" mass="16867">MGKMFPGPVRDLYGSPSHHRPGNLGEKNGFLGWTQCPIALCSLGTWCSASQLLHLQQWLKGAKVQLEPLYQRVQGPSLGGLHMVLGLLVQRRQELRFGNIHLDFRGCMEMPQCAGRSLLQGRSPHGVSLLGQCRREMWGQSPPYRVPNGALP</sequence>
<protein>
    <submittedName>
        <fullName evidence="1">Uncharacterized protein</fullName>
    </submittedName>
</protein>
<keyword evidence="2" id="KW-1185">Reference proteome</keyword>
<proteinExistence type="predicted"/>
<reference evidence="1" key="2">
    <citation type="submission" date="2025-08" db="UniProtKB">
        <authorList>
            <consortium name="Ensembl"/>
        </authorList>
    </citation>
    <scope>IDENTIFICATION</scope>
</reference>